<evidence type="ECO:0000256" key="1">
    <source>
        <dbReference type="SAM" id="MobiDB-lite"/>
    </source>
</evidence>
<evidence type="ECO:0000313" key="3">
    <source>
        <dbReference type="Proteomes" id="UP000011508"/>
    </source>
</evidence>
<feature type="region of interest" description="Disordered" evidence="1">
    <location>
        <begin position="202"/>
        <end position="229"/>
    </location>
</feature>
<reference evidence="2 3" key="1">
    <citation type="journal article" date="2014" name="PLoS Genet.">
        <title>Phylogenetically driven sequencing of extremely halophilic archaea reveals strategies for static and dynamic osmo-response.</title>
        <authorList>
            <person name="Becker E.A."/>
            <person name="Seitzer P.M."/>
            <person name="Tritt A."/>
            <person name="Larsen D."/>
            <person name="Krusor M."/>
            <person name="Yao A.I."/>
            <person name="Wu D."/>
            <person name="Madern D."/>
            <person name="Eisen J.A."/>
            <person name="Darling A.E."/>
            <person name="Facciotti M.T."/>
        </authorList>
    </citation>
    <scope>NUCLEOTIDE SEQUENCE [LARGE SCALE GENOMIC DNA]</scope>
    <source>
        <strain evidence="2 3">ATCC BAA-897</strain>
    </source>
</reference>
<dbReference type="Proteomes" id="UP000011508">
    <property type="component" value="Unassembled WGS sequence"/>
</dbReference>
<dbReference type="AlphaFoldDB" id="M0HVE6"/>
<evidence type="ECO:0000313" key="2">
    <source>
        <dbReference type="EMBL" id="ELZ88565.1"/>
    </source>
</evidence>
<dbReference type="PATRIC" id="fig|662480.6.peg.3506"/>
<dbReference type="EMBL" id="AOLM01000028">
    <property type="protein sequence ID" value="ELZ88565.1"/>
    <property type="molecule type" value="Genomic_DNA"/>
</dbReference>
<proteinExistence type="predicted"/>
<protein>
    <submittedName>
        <fullName evidence="2">Uncharacterized protein</fullName>
    </submittedName>
</protein>
<name>M0HVE6_9EURY</name>
<organism evidence="2 3">
    <name type="scientific">Haloferax sulfurifontis ATCC BAA-897</name>
    <dbReference type="NCBI Taxonomy" id="662480"/>
    <lineage>
        <taxon>Archaea</taxon>
        <taxon>Methanobacteriati</taxon>
        <taxon>Methanobacteriota</taxon>
        <taxon>Stenosarchaea group</taxon>
        <taxon>Halobacteria</taxon>
        <taxon>Halobacteriales</taxon>
        <taxon>Haloferacaceae</taxon>
        <taxon>Haloferax</taxon>
    </lineage>
</organism>
<gene>
    <name evidence="2" type="ORF">C441_17662</name>
</gene>
<comment type="caution">
    <text evidence="2">The sequence shown here is derived from an EMBL/GenBank/DDBJ whole genome shotgun (WGS) entry which is preliminary data.</text>
</comment>
<sequence length="229" mass="24922">MSRGSAGGDPVYRNTHTAGVRLENRHMSLPTRRQVLRAGGASLVAALAGCSGEGSSYSSDVPSGPSPDELVTDYDHLQLRNDAESAIFRNAARDDEQTESSYPDDFLVTTDEERADVEFAAEPDGVDEARAFIDQTDFDEQTLVITQHRTDACHRVKLLYVTHPPDSVVHLDFCRSLRAASVECSVEDRHVVASLVRLPYSSEGESSWGHGGGSSCRLPPSLRTETEDA</sequence>
<accession>M0HVE6</accession>
<keyword evidence="3" id="KW-1185">Reference proteome</keyword>